<gene>
    <name evidence="1" type="ORF">LVIROSA_LOCUS35638</name>
</gene>
<dbReference type="EMBL" id="CAKMRJ010005634">
    <property type="protein sequence ID" value="CAH1450202.1"/>
    <property type="molecule type" value="Genomic_DNA"/>
</dbReference>
<proteinExistence type="predicted"/>
<protein>
    <recommendedName>
        <fullName evidence="3">Secreted protein</fullName>
    </recommendedName>
</protein>
<dbReference type="AlphaFoldDB" id="A0AAU9PIP2"/>
<name>A0AAU9PIP2_9ASTR</name>
<sequence length="70" mass="7693">MALVQSSALCFSAIPSEFRPSSWWNQLSSSLDSRSCTSMKAYSLTSTPSTPPSFRFSSSSYEHSGWTVIC</sequence>
<organism evidence="1 2">
    <name type="scientific">Lactuca virosa</name>
    <dbReference type="NCBI Taxonomy" id="75947"/>
    <lineage>
        <taxon>Eukaryota</taxon>
        <taxon>Viridiplantae</taxon>
        <taxon>Streptophyta</taxon>
        <taxon>Embryophyta</taxon>
        <taxon>Tracheophyta</taxon>
        <taxon>Spermatophyta</taxon>
        <taxon>Magnoliopsida</taxon>
        <taxon>eudicotyledons</taxon>
        <taxon>Gunneridae</taxon>
        <taxon>Pentapetalae</taxon>
        <taxon>asterids</taxon>
        <taxon>campanulids</taxon>
        <taxon>Asterales</taxon>
        <taxon>Asteraceae</taxon>
        <taxon>Cichorioideae</taxon>
        <taxon>Cichorieae</taxon>
        <taxon>Lactucinae</taxon>
        <taxon>Lactuca</taxon>
    </lineage>
</organism>
<reference evidence="1 2" key="1">
    <citation type="submission" date="2022-01" db="EMBL/GenBank/DDBJ databases">
        <authorList>
            <person name="Xiong W."/>
            <person name="Schranz E."/>
        </authorList>
    </citation>
    <scope>NUCLEOTIDE SEQUENCE [LARGE SCALE GENOMIC DNA]</scope>
</reference>
<keyword evidence="2" id="KW-1185">Reference proteome</keyword>
<evidence type="ECO:0000313" key="1">
    <source>
        <dbReference type="EMBL" id="CAH1450202.1"/>
    </source>
</evidence>
<comment type="caution">
    <text evidence="1">The sequence shown here is derived from an EMBL/GenBank/DDBJ whole genome shotgun (WGS) entry which is preliminary data.</text>
</comment>
<dbReference type="Proteomes" id="UP001157418">
    <property type="component" value="Unassembled WGS sequence"/>
</dbReference>
<accession>A0AAU9PIP2</accession>
<evidence type="ECO:0000313" key="2">
    <source>
        <dbReference type="Proteomes" id="UP001157418"/>
    </source>
</evidence>
<evidence type="ECO:0008006" key="3">
    <source>
        <dbReference type="Google" id="ProtNLM"/>
    </source>
</evidence>